<evidence type="ECO:0000256" key="1">
    <source>
        <dbReference type="SAM" id="MobiDB-lite"/>
    </source>
</evidence>
<gene>
    <name evidence="2" type="ORF">YASMINEVIRUS_488</name>
</gene>
<proteinExistence type="predicted"/>
<comment type="caution">
    <text evidence="2">The sequence shown here is derived from an EMBL/GenBank/DDBJ whole genome shotgun (WGS) entry which is preliminary data.</text>
</comment>
<dbReference type="EMBL" id="UPSH01000001">
    <property type="protein sequence ID" value="VBB18025.1"/>
    <property type="molecule type" value="Genomic_DNA"/>
</dbReference>
<keyword evidence="3" id="KW-1185">Reference proteome</keyword>
<feature type="region of interest" description="Disordered" evidence="1">
    <location>
        <begin position="109"/>
        <end position="143"/>
    </location>
</feature>
<organism evidence="2 3">
    <name type="scientific">Yasminevirus sp. GU-2018</name>
    <dbReference type="NCBI Taxonomy" id="2420051"/>
    <lineage>
        <taxon>Viruses</taxon>
        <taxon>Varidnaviria</taxon>
        <taxon>Bamfordvirae</taxon>
        <taxon>Nucleocytoviricota</taxon>
        <taxon>Megaviricetes</taxon>
        <taxon>Imitervirales</taxon>
        <taxon>Mimiviridae</taxon>
        <taxon>Klosneuvirinae</taxon>
        <taxon>Yasminevirus</taxon>
        <taxon>Yasminevirus saudimassiliense</taxon>
    </lineage>
</organism>
<reference evidence="2 3" key="1">
    <citation type="submission" date="2018-10" db="EMBL/GenBank/DDBJ databases">
        <authorList>
            <consortium name="IHU Genomes"/>
        </authorList>
    </citation>
    <scope>NUCLEOTIDE SEQUENCE [LARGE SCALE GENOMIC DNA]</scope>
    <source>
        <strain evidence="2 3">A1</strain>
    </source>
</reference>
<evidence type="ECO:0000313" key="3">
    <source>
        <dbReference type="Proteomes" id="UP000594342"/>
    </source>
</evidence>
<name>A0A5K0U887_9VIRU</name>
<feature type="compositionally biased region" description="Basic residues" evidence="1">
    <location>
        <begin position="119"/>
        <end position="133"/>
    </location>
</feature>
<accession>A0A5K0U887</accession>
<protein>
    <submittedName>
        <fullName evidence="2">Uncharacterized protein</fullName>
    </submittedName>
</protein>
<evidence type="ECO:0000313" key="2">
    <source>
        <dbReference type="EMBL" id="VBB18025.1"/>
    </source>
</evidence>
<sequence length="413" mass="46831">MSKNHIINKIINNMEVNSDPSEVLNPQSINVGIKADTVVVANITERKLLSNKLRIGMRGGSNTKKKLRPSPSTSATIYAVGTKKTGSDGNVWIVAENINGVKRWKLHKVPSKIKGDTKKKSKSKQKTKSKTRSSSKEGVRSKSKKKKLSALDLYDVVHVDTTEFRNIVNGSSNRVRKTLEGLGKVFSELSKLPKLTHIIPLPISSGGVYWMDYPGDYLSNIYGDDWYNREGGYLYATVCMNVTGTSIEEDREISISYSHMDASQKKKVINAFEKYLKGQYKWTGRNTERIFVPYERQKTKPIDLSSLKDDDEYPMLMITIDLPKKDMTMDDVGKLAVKTSDALSEIIKSCGADLYIMEEYGIRDIFLEINGISTEIYDKCIKKIEKYLTKKQNDGVFEKYRSEMYISPDKMYP</sequence>
<dbReference type="Proteomes" id="UP000594342">
    <property type="component" value="Unassembled WGS sequence"/>
</dbReference>